<comment type="caution">
    <text evidence="1">The sequence shown here is derived from an EMBL/GenBank/DDBJ whole genome shotgun (WGS) entry which is preliminary data.</text>
</comment>
<keyword evidence="2" id="KW-1185">Reference proteome</keyword>
<organism evidence="1 2">
    <name type="scientific">Brassica cretica</name>
    <name type="common">Mustard</name>
    <dbReference type="NCBI Taxonomy" id="69181"/>
    <lineage>
        <taxon>Eukaryota</taxon>
        <taxon>Viridiplantae</taxon>
        <taxon>Streptophyta</taxon>
        <taxon>Embryophyta</taxon>
        <taxon>Tracheophyta</taxon>
        <taxon>Spermatophyta</taxon>
        <taxon>Magnoliopsida</taxon>
        <taxon>eudicotyledons</taxon>
        <taxon>Gunneridae</taxon>
        <taxon>Pentapetalae</taxon>
        <taxon>rosids</taxon>
        <taxon>malvids</taxon>
        <taxon>Brassicales</taxon>
        <taxon>Brassicaceae</taxon>
        <taxon>Brassiceae</taxon>
        <taxon>Brassica</taxon>
    </lineage>
</organism>
<name>A0ABQ7EGM0_BRACR</name>
<accession>A0ABQ7EGM0</accession>
<evidence type="ECO:0000313" key="1">
    <source>
        <dbReference type="EMBL" id="KAF3596172.1"/>
    </source>
</evidence>
<evidence type="ECO:0000313" key="2">
    <source>
        <dbReference type="Proteomes" id="UP000266723"/>
    </source>
</evidence>
<proteinExistence type="predicted"/>
<protein>
    <submittedName>
        <fullName evidence="1">Uncharacterized protein</fullName>
    </submittedName>
</protein>
<reference evidence="1 2" key="1">
    <citation type="journal article" date="2020" name="BMC Genomics">
        <title>Intraspecific diversification of the crop wild relative Brassica cretica Lam. using demographic model selection.</title>
        <authorList>
            <person name="Kioukis A."/>
            <person name="Michalopoulou V.A."/>
            <person name="Briers L."/>
            <person name="Pirintsos S."/>
            <person name="Studholme D.J."/>
            <person name="Pavlidis P."/>
            <person name="Sarris P.F."/>
        </authorList>
    </citation>
    <scope>NUCLEOTIDE SEQUENCE [LARGE SCALE GENOMIC DNA]</scope>
    <source>
        <strain evidence="2">cv. PFS-1207/04</strain>
    </source>
</reference>
<sequence length="150" mass="17026">MEHESLQGLRLVLKVQCDIKVLLQHEGFTRIVSKVCSAKCLAGWQVLLEIMAHSGAQGVFGLVFLWDCLKIHSVSHGILGARGRLRTLNDMSVSWLFQMVFFSQHEGCCRRVEEDRLMLAYERKQMGLQGITVAEDEEFGAYGLLRLDKD</sequence>
<gene>
    <name evidence="1" type="ORF">DY000_02021070</name>
</gene>
<dbReference type="Proteomes" id="UP000266723">
    <property type="component" value="Unassembled WGS sequence"/>
</dbReference>
<dbReference type="EMBL" id="QGKV02000299">
    <property type="protein sequence ID" value="KAF3596172.1"/>
    <property type="molecule type" value="Genomic_DNA"/>
</dbReference>